<dbReference type="Gene3D" id="3.40.50.300">
    <property type="entry name" value="P-loop containing nucleotide triphosphate hydrolases"/>
    <property type="match status" value="1"/>
</dbReference>
<dbReference type="InterPro" id="IPR027417">
    <property type="entry name" value="P-loop_NTPase"/>
</dbReference>
<dbReference type="PANTHER" id="PTHR37816:SF2">
    <property type="entry name" value="DNA TOPOLOGY MODULATION PROTEIN FLAR-RELATED PROTEIN"/>
    <property type="match status" value="1"/>
</dbReference>
<dbReference type="Pfam" id="PF13238">
    <property type="entry name" value="AAA_18"/>
    <property type="match status" value="1"/>
</dbReference>
<accession>A0A1G8Z685</accession>
<protein>
    <submittedName>
        <fullName evidence="1">AAA domain-containing protein</fullName>
    </submittedName>
</protein>
<sequence length="180" mass="20077">MRIHITGASGSGTTTLGHSLARTLSLKHLDSDHYYWLPTHPPYKQKRPIADRSALLNTDIQAEENVVVSGSLVGWGADIENAFDLIVFLYLPASIRLERLRQRELARYGTVDPAFLAWASQYDEGVAEGRSLAKHNAWLAQRSCRILRLEKDFTIAERIVHIMGVISPAAQQQTTLSGKI</sequence>
<keyword evidence="2" id="KW-1185">Reference proteome</keyword>
<name>A0A1G8Z685_9PROT</name>
<dbReference type="PANTHER" id="PTHR37816">
    <property type="entry name" value="YALI0E33011P"/>
    <property type="match status" value="1"/>
</dbReference>
<dbReference type="NCBIfam" id="NF004861">
    <property type="entry name" value="PRK06217.1"/>
    <property type="match status" value="1"/>
</dbReference>
<evidence type="ECO:0000313" key="2">
    <source>
        <dbReference type="Proteomes" id="UP000198629"/>
    </source>
</evidence>
<evidence type="ECO:0000313" key="1">
    <source>
        <dbReference type="EMBL" id="SDK10483.1"/>
    </source>
</evidence>
<proteinExistence type="predicted"/>
<dbReference type="EMBL" id="FNFX01000001">
    <property type="protein sequence ID" value="SDK10483.1"/>
    <property type="molecule type" value="Genomic_DNA"/>
</dbReference>
<organism evidence="1 2">
    <name type="scientific">Methylophilus rhizosphaerae</name>
    <dbReference type="NCBI Taxonomy" id="492660"/>
    <lineage>
        <taxon>Bacteria</taxon>
        <taxon>Pseudomonadati</taxon>
        <taxon>Pseudomonadota</taxon>
        <taxon>Betaproteobacteria</taxon>
        <taxon>Nitrosomonadales</taxon>
        <taxon>Methylophilaceae</taxon>
        <taxon>Methylophilus</taxon>
    </lineage>
</organism>
<dbReference type="OrthoDB" id="5296079at2"/>
<gene>
    <name evidence="1" type="ORF">SAMN05192566_0112</name>
</gene>
<dbReference type="AlphaFoldDB" id="A0A1G8Z685"/>
<dbReference type="RefSeq" id="WP_091468188.1">
    <property type="nucleotide sequence ID" value="NZ_FNFX01000001.1"/>
</dbReference>
<dbReference type="Proteomes" id="UP000198629">
    <property type="component" value="Unassembled WGS sequence"/>
</dbReference>
<dbReference type="InterPro" id="IPR052922">
    <property type="entry name" value="Cytidylate_Kinase-2"/>
</dbReference>
<dbReference type="STRING" id="492660.SAMN05192566_0112"/>
<dbReference type="SUPFAM" id="SSF52540">
    <property type="entry name" value="P-loop containing nucleoside triphosphate hydrolases"/>
    <property type="match status" value="1"/>
</dbReference>
<reference evidence="2" key="1">
    <citation type="submission" date="2016-10" db="EMBL/GenBank/DDBJ databases">
        <authorList>
            <person name="Varghese N."/>
            <person name="Submissions S."/>
        </authorList>
    </citation>
    <scope>NUCLEOTIDE SEQUENCE [LARGE SCALE GENOMIC DNA]</scope>
    <source>
        <strain evidence="2">CBMB127</strain>
    </source>
</reference>